<protein>
    <submittedName>
        <fullName evidence="4">ATPase</fullName>
    </submittedName>
</protein>
<dbReference type="InterPro" id="IPR050640">
    <property type="entry name" value="Bact_2-comp_sensor_kinase"/>
</dbReference>
<keyword evidence="1" id="KW-0472">Membrane</keyword>
<feature type="transmembrane region" description="Helical" evidence="1">
    <location>
        <begin position="113"/>
        <end position="131"/>
    </location>
</feature>
<dbReference type="EMBL" id="MAJZ01000575">
    <property type="protein sequence ID" value="OCH75056.1"/>
    <property type="molecule type" value="Genomic_DNA"/>
</dbReference>
<feature type="domain" description="Histidine kinase/HSP90-like ATPase" evidence="2">
    <location>
        <begin position="255"/>
        <end position="347"/>
    </location>
</feature>
<dbReference type="GO" id="GO:0016020">
    <property type="term" value="C:membrane"/>
    <property type="evidence" value="ECO:0007669"/>
    <property type="project" value="InterPro"/>
</dbReference>
<dbReference type="Gene3D" id="3.30.565.10">
    <property type="entry name" value="Histidine kinase-like ATPase, C-terminal domain"/>
    <property type="match status" value="1"/>
</dbReference>
<feature type="domain" description="Signal transduction histidine kinase internal region" evidence="3">
    <location>
        <begin position="159"/>
        <end position="237"/>
    </location>
</feature>
<organism evidence="4 5">
    <name type="scientific">Vibrio genomosp. F10</name>
    <dbReference type="NCBI Taxonomy" id="723171"/>
    <lineage>
        <taxon>Bacteria</taxon>
        <taxon>Pseudomonadati</taxon>
        <taxon>Pseudomonadota</taxon>
        <taxon>Gammaproteobacteria</taxon>
        <taxon>Vibrionales</taxon>
        <taxon>Vibrionaceae</taxon>
        <taxon>Vibrio</taxon>
    </lineage>
</organism>
<dbReference type="AlphaFoldDB" id="A0A1B9QXS3"/>
<name>A0A1B9QXS3_9VIBR</name>
<dbReference type="GO" id="GO:0000155">
    <property type="term" value="F:phosphorelay sensor kinase activity"/>
    <property type="evidence" value="ECO:0007669"/>
    <property type="project" value="InterPro"/>
</dbReference>
<keyword evidence="1" id="KW-0812">Transmembrane</keyword>
<feature type="transmembrane region" description="Helical" evidence="1">
    <location>
        <begin position="81"/>
        <end position="101"/>
    </location>
</feature>
<dbReference type="Pfam" id="PF06580">
    <property type="entry name" value="His_kinase"/>
    <property type="match status" value="1"/>
</dbReference>
<gene>
    <name evidence="4" type="ORF">A6E14_02020</name>
</gene>
<keyword evidence="1" id="KW-1133">Transmembrane helix</keyword>
<dbReference type="PANTHER" id="PTHR34220">
    <property type="entry name" value="SENSOR HISTIDINE KINASE YPDA"/>
    <property type="match status" value="1"/>
</dbReference>
<reference evidence="5" key="1">
    <citation type="submission" date="2016-06" db="EMBL/GenBank/DDBJ databases">
        <authorList>
            <person name="Hehemann J.-H."/>
            <person name="Arevalo P."/>
            <person name="Datta M.S."/>
            <person name="Polz M.F."/>
        </authorList>
    </citation>
    <scope>NUCLEOTIDE SEQUENCE [LARGE SCALE GENOMIC DNA]</scope>
    <source>
        <strain evidence="5">9CSC122</strain>
    </source>
</reference>
<sequence length="355" mass="39875">MKRCASLVKNTEKSIENSAFKSLFLTSLFCLAIAILTFFIWSGPFIEHLLISFGYGYSAVFSALIISYFRPDLGIQWVNAFSLTLSMILGTCNAAFLLEGYSNFDSLPELKPVIFLGFIFTVICFFYFYIYEQKLLTQKELETTKRKQAEQEKALVMSQLKQLQSQIEPHFLFNTLANINALIDSQPKDARRMLEKLTDLLRGTLKSNRQSNTSLVGELELVDAYLSIQKIRLGDRLTYHIDNQLTNDVVFPPLLIQPLVENAIQHGIEPKAAGGSVTVLVVKEQSMVSISVIDNGIGLMLESKNAGHGIGLENIRQRMKVLFSDEANFAIVENKQGGVTAKLQIKLTDLESLQR</sequence>
<keyword evidence="5" id="KW-1185">Reference proteome</keyword>
<proteinExistence type="predicted"/>
<evidence type="ECO:0000259" key="3">
    <source>
        <dbReference type="Pfam" id="PF06580"/>
    </source>
</evidence>
<dbReference type="RefSeq" id="WP_017034749.1">
    <property type="nucleotide sequence ID" value="NZ_JBNGCH010000575.1"/>
</dbReference>
<accession>A0A1B9QXS3</accession>
<evidence type="ECO:0000256" key="1">
    <source>
        <dbReference type="SAM" id="Phobius"/>
    </source>
</evidence>
<evidence type="ECO:0000313" key="5">
    <source>
        <dbReference type="Proteomes" id="UP000093173"/>
    </source>
</evidence>
<dbReference type="Proteomes" id="UP000093173">
    <property type="component" value="Unassembled WGS sequence"/>
</dbReference>
<comment type="caution">
    <text evidence="4">The sequence shown here is derived from an EMBL/GenBank/DDBJ whole genome shotgun (WGS) entry which is preliminary data.</text>
</comment>
<feature type="transmembrane region" description="Helical" evidence="1">
    <location>
        <begin position="49"/>
        <end position="69"/>
    </location>
</feature>
<dbReference type="Pfam" id="PF02518">
    <property type="entry name" value="HATPase_c"/>
    <property type="match status" value="1"/>
</dbReference>
<dbReference type="SUPFAM" id="SSF55874">
    <property type="entry name" value="ATPase domain of HSP90 chaperone/DNA topoisomerase II/histidine kinase"/>
    <property type="match status" value="1"/>
</dbReference>
<feature type="transmembrane region" description="Helical" evidence="1">
    <location>
        <begin position="23"/>
        <end position="43"/>
    </location>
</feature>
<dbReference type="InterPro" id="IPR036890">
    <property type="entry name" value="HATPase_C_sf"/>
</dbReference>
<dbReference type="InterPro" id="IPR010559">
    <property type="entry name" value="Sig_transdc_His_kin_internal"/>
</dbReference>
<dbReference type="InterPro" id="IPR003594">
    <property type="entry name" value="HATPase_dom"/>
</dbReference>
<evidence type="ECO:0000313" key="4">
    <source>
        <dbReference type="EMBL" id="OCH75056.1"/>
    </source>
</evidence>
<dbReference type="PANTHER" id="PTHR34220:SF9">
    <property type="entry name" value="SIGNAL TRANSDUCTION HISTIDINE KINASE INTERNAL REGION DOMAIN-CONTAINING PROTEIN"/>
    <property type="match status" value="1"/>
</dbReference>
<evidence type="ECO:0000259" key="2">
    <source>
        <dbReference type="Pfam" id="PF02518"/>
    </source>
</evidence>